<feature type="transmembrane region" description="Helical" evidence="1">
    <location>
        <begin position="25"/>
        <end position="50"/>
    </location>
</feature>
<dbReference type="InterPro" id="IPR011701">
    <property type="entry name" value="MFS"/>
</dbReference>
<dbReference type="SUPFAM" id="SSF103473">
    <property type="entry name" value="MFS general substrate transporter"/>
    <property type="match status" value="1"/>
</dbReference>
<reference evidence="2 3" key="1">
    <citation type="journal article" date="2023" name="Arcadia Sci">
        <title>De novo assembly of a long-read Amblyomma americanum tick genome.</title>
        <authorList>
            <person name="Chou S."/>
            <person name="Poskanzer K.E."/>
            <person name="Rollins M."/>
            <person name="Thuy-Boun P.S."/>
        </authorList>
    </citation>
    <scope>NUCLEOTIDE SEQUENCE [LARGE SCALE GENOMIC DNA]</scope>
    <source>
        <strain evidence="2">F_SG_1</strain>
        <tissue evidence="2">Salivary glands</tissue>
    </source>
</reference>
<feature type="transmembrane region" description="Helical" evidence="1">
    <location>
        <begin position="129"/>
        <end position="152"/>
    </location>
</feature>
<evidence type="ECO:0008006" key="4">
    <source>
        <dbReference type="Google" id="ProtNLM"/>
    </source>
</evidence>
<keyword evidence="1" id="KW-0472">Membrane</keyword>
<keyword evidence="1" id="KW-0812">Transmembrane</keyword>
<name>A0AAQ4DBA5_AMBAM</name>
<dbReference type="AlphaFoldDB" id="A0AAQ4DBA5"/>
<accession>A0AAQ4DBA5</accession>
<dbReference type="PROSITE" id="PS51257">
    <property type="entry name" value="PROKAR_LIPOPROTEIN"/>
    <property type="match status" value="1"/>
</dbReference>
<protein>
    <recommendedName>
        <fullName evidence="4">Monocarboxylate transporter</fullName>
    </recommendedName>
</protein>
<dbReference type="Proteomes" id="UP001321473">
    <property type="component" value="Unassembled WGS sequence"/>
</dbReference>
<proteinExistence type="predicted"/>
<feature type="transmembrane region" description="Helical" evidence="1">
    <location>
        <begin position="341"/>
        <end position="360"/>
    </location>
</feature>
<evidence type="ECO:0000313" key="3">
    <source>
        <dbReference type="Proteomes" id="UP001321473"/>
    </source>
</evidence>
<dbReference type="Gene3D" id="1.20.1250.20">
    <property type="entry name" value="MFS general substrate transporter like domains"/>
    <property type="match status" value="1"/>
</dbReference>
<dbReference type="InterPro" id="IPR050327">
    <property type="entry name" value="Proton-linked_MCT"/>
</dbReference>
<keyword evidence="1" id="KW-1133">Transmembrane helix</keyword>
<comment type="caution">
    <text evidence="2">The sequence shown here is derived from an EMBL/GenBank/DDBJ whole genome shotgun (WGS) entry which is preliminary data.</text>
</comment>
<dbReference type="InterPro" id="IPR036259">
    <property type="entry name" value="MFS_trans_sf"/>
</dbReference>
<evidence type="ECO:0000313" key="2">
    <source>
        <dbReference type="EMBL" id="KAK8759745.1"/>
    </source>
</evidence>
<gene>
    <name evidence="2" type="ORF">V5799_002623</name>
</gene>
<dbReference type="PANTHER" id="PTHR11360">
    <property type="entry name" value="MONOCARBOXYLATE TRANSPORTER"/>
    <property type="match status" value="1"/>
</dbReference>
<evidence type="ECO:0000256" key="1">
    <source>
        <dbReference type="SAM" id="Phobius"/>
    </source>
</evidence>
<sequence length="368" mass="38607">MPEYGSKSSGGVLGKRRQVVVDSCWSVPIASACTAFLACLATSSYGYLYVLFIEEYGIKREQAAWPQSSLVIAAGCAGAGMGVALLGVAMYLLLYFDKYKATATAIKEIGTVAAGVTGVPMTSYFTAKYGLQGCLLLTGGVMLHILPVIMLIRNPHPYKTGAVKEEKDKSDHRNDATEVCIGNGNKAPCAESPGGSRQTISSPGTSADSSLNILSTFAMPAFYVVVLLQVISDYTFSTYTTTIVDYAVDKGTGLASAKKILVYNALGQAVGRVLLPFISDKIPFSRSPIAVTCFLAAAACLFAVPLVSAFEQIVALASVTGVAQGYILCIRPLITADHVGLARFSFCCGLGGLASIPVWLSGPIILGE</sequence>
<keyword evidence="3" id="KW-1185">Reference proteome</keyword>
<dbReference type="GO" id="GO:0008028">
    <property type="term" value="F:monocarboxylic acid transmembrane transporter activity"/>
    <property type="evidence" value="ECO:0007669"/>
    <property type="project" value="TreeGrafter"/>
</dbReference>
<organism evidence="2 3">
    <name type="scientific">Amblyomma americanum</name>
    <name type="common">Lone star tick</name>
    <dbReference type="NCBI Taxonomy" id="6943"/>
    <lineage>
        <taxon>Eukaryota</taxon>
        <taxon>Metazoa</taxon>
        <taxon>Ecdysozoa</taxon>
        <taxon>Arthropoda</taxon>
        <taxon>Chelicerata</taxon>
        <taxon>Arachnida</taxon>
        <taxon>Acari</taxon>
        <taxon>Parasitiformes</taxon>
        <taxon>Ixodida</taxon>
        <taxon>Ixodoidea</taxon>
        <taxon>Ixodidae</taxon>
        <taxon>Amblyomminae</taxon>
        <taxon>Amblyomma</taxon>
    </lineage>
</organism>
<feature type="transmembrane region" description="Helical" evidence="1">
    <location>
        <begin position="289"/>
        <end position="307"/>
    </location>
</feature>
<dbReference type="Pfam" id="PF07690">
    <property type="entry name" value="MFS_1"/>
    <property type="match status" value="1"/>
</dbReference>
<dbReference type="EMBL" id="JARKHS020032649">
    <property type="protein sequence ID" value="KAK8759745.1"/>
    <property type="molecule type" value="Genomic_DNA"/>
</dbReference>
<feature type="transmembrane region" description="Helical" evidence="1">
    <location>
        <begin position="211"/>
        <end position="231"/>
    </location>
</feature>
<feature type="transmembrane region" description="Helical" evidence="1">
    <location>
        <begin position="70"/>
        <end position="94"/>
    </location>
</feature>
<dbReference type="PANTHER" id="PTHR11360:SF303">
    <property type="entry name" value="MAJOR FACILITATOR SUPERFAMILY (MFS) PROFILE DOMAIN-CONTAINING PROTEIN"/>
    <property type="match status" value="1"/>
</dbReference>